<name>A0A9X3I793_9ACTN</name>
<proteinExistence type="predicted"/>
<feature type="transmembrane region" description="Helical" evidence="1">
    <location>
        <begin position="6"/>
        <end position="25"/>
    </location>
</feature>
<sequence>MIENVCARWLVSLLFLGVALVAVYRLTQRRGGRVEQITWLLHLAMAVAMAVMVWQPTPPVFGSSVLALAFLGAALVFVGIGVRTRQFRINGYHALMMMSMAWMYVAMSSGHDQAAGMSPASSAEEPAAMSHSMPDMAAMTTSPRSTGESSSVGSAWFAPAVNWTLVGFFAAATAFWLYRCYHGVARSGETQRRRRLLVGAGQLCQATMALGATIMFAAML</sequence>
<keyword evidence="1" id="KW-0812">Transmembrane</keyword>
<evidence type="ECO:0000313" key="2">
    <source>
        <dbReference type="EMBL" id="MCX2967121.1"/>
    </source>
</evidence>
<feature type="transmembrane region" description="Helical" evidence="1">
    <location>
        <begin position="89"/>
        <end position="107"/>
    </location>
</feature>
<dbReference type="EMBL" id="JAPKFM010000043">
    <property type="protein sequence ID" value="MCX2967121.1"/>
    <property type="molecule type" value="Genomic_DNA"/>
</dbReference>
<comment type="caution">
    <text evidence="2">The sequence shown here is derived from an EMBL/GenBank/DDBJ whole genome shotgun (WGS) entry which is preliminary data.</text>
</comment>
<dbReference type="Proteomes" id="UP001143347">
    <property type="component" value="Unassembled WGS sequence"/>
</dbReference>
<dbReference type="RefSeq" id="WP_266063803.1">
    <property type="nucleotide sequence ID" value="NZ_JAPKFM010000043.1"/>
</dbReference>
<organism evidence="2 3">
    <name type="scientific">Gordonia aquimaris</name>
    <dbReference type="NCBI Taxonomy" id="2984863"/>
    <lineage>
        <taxon>Bacteria</taxon>
        <taxon>Bacillati</taxon>
        <taxon>Actinomycetota</taxon>
        <taxon>Actinomycetes</taxon>
        <taxon>Mycobacteriales</taxon>
        <taxon>Gordoniaceae</taxon>
        <taxon>Gordonia</taxon>
    </lineage>
</organism>
<gene>
    <name evidence="2" type="ORF">OSB52_23925</name>
</gene>
<feature type="transmembrane region" description="Helical" evidence="1">
    <location>
        <begin position="60"/>
        <end position="82"/>
    </location>
</feature>
<reference evidence="2" key="1">
    <citation type="submission" date="2022-10" db="EMBL/GenBank/DDBJ databases">
        <title>WGS of marine actinomycetes from Thailand.</title>
        <authorList>
            <person name="Thawai C."/>
        </authorList>
    </citation>
    <scope>NUCLEOTIDE SEQUENCE</scope>
    <source>
        <strain evidence="2">SW21</strain>
    </source>
</reference>
<keyword evidence="1" id="KW-0472">Membrane</keyword>
<protein>
    <submittedName>
        <fullName evidence="2">DUF5134 domain-containing protein</fullName>
    </submittedName>
</protein>
<feature type="transmembrane region" description="Helical" evidence="1">
    <location>
        <begin position="197"/>
        <end position="219"/>
    </location>
</feature>
<feature type="transmembrane region" description="Helical" evidence="1">
    <location>
        <begin position="156"/>
        <end position="177"/>
    </location>
</feature>
<dbReference type="Pfam" id="PF17197">
    <property type="entry name" value="DUF5134"/>
    <property type="match status" value="1"/>
</dbReference>
<dbReference type="AlphaFoldDB" id="A0A9X3I793"/>
<evidence type="ECO:0000256" key="1">
    <source>
        <dbReference type="SAM" id="Phobius"/>
    </source>
</evidence>
<dbReference type="InterPro" id="IPR033458">
    <property type="entry name" value="DUF5134"/>
</dbReference>
<accession>A0A9X3I793</accession>
<feature type="transmembrane region" description="Helical" evidence="1">
    <location>
        <begin position="37"/>
        <end position="54"/>
    </location>
</feature>
<keyword evidence="3" id="KW-1185">Reference proteome</keyword>
<keyword evidence="1" id="KW-1133">Transmembrane helix</keyword>
<evidence type="ECO:0000313" key="3">
    <source>
        <dbReference type="Proteomes" id="UP001143347"/>
    </source>
</evidence>